<feature type="chain" id="PRO_5031205088" description="Secreted protein" evidence="2">
    <location>
        <begin position="29"/>
        <end position="94"/>
    </location>
</feature>
<feature type="region of interest" description="Disordered" evidence="1">
    <location>
        <begin position="71"/>
        <end position="94"/>
    </location>
</feature>
<keyword evidence="4" id="KW-1185">Reference proteome</keyword>
<evidence type="ECO:0000256" key="1">
    <source>
        <dbReference type="SAM" id="MobiDB-lite"/>
    </source>
</evidence>
<dbReference type="AlphaFoldDB" id="A0A7W9UXT5"/>
<evidence type="ECO:0000313" key="3">
    <source>
        <dbReference type="EMBL" id="MBB5935220.1"/>
    </source>
</evidence>
<evidence type="ECO:0000256" key="2">
    <source>
        <dbReference type="SAM" id="SignalP"/>
    </source>
</evidence>
<accession>A0A7W9UXT5</accession>
<dbReference type="EMBL" id="JACHJL010000004">
    <property type="protein sequence ID" value="MBB5935220.1"/>
    <property type="molecule type" value="Genomic_DNA"/>
</dbReference>
<keyword evidence="2" id="KW-0732">Signal</keyword>
<feature type="signal peptide" evidence="2">
    <location>
        <begin position="1"/>
        <end position="28"/>
    </location>
</feature>
<feature type="compositionally biased region" description="Low complexity" evidence="1">
    <location>
        <begin position="71"/>
        <end position="82"/>
    </location>
</feature>
<gene>
    <name evidence="3" type="ORF">FHS42_002270</name>
</gene>
<reference evidence="3 4" key="1">
    <citation type="submission" date="2020-08" db="EMBL/GenBank/DDBJ databases">
        <title>Genomic Encyclopedia of Type Strains, Phase III (KMG-III): the genomes of soil and plant-associated and newly described type strains.</title>
        <authorList>
            <person name="Whitman W."/>
        </authorList>
    </citation>
    <scope>NUCLEOTIDE SEQUENCE [LARGE SCALE GENOMIC DNA]</scope>
    <source>
        <strain evidence="3 4">CECT 8305</strain>
    </source>
</reference>
<sequence>MRIRHILATAATAAALVAGAGAMTTASADIITGDSERTKTVTNIDDVIHDTKVNAPTIFDDINTHVHNKTQTNTKNHTQNNIKHNKVHLSDHGR</sequence>
<evidence type="ECO:0000313" key="4">
    <source>
        <dbReference type="Proteomes" id="UP000588098"/>
    </source>
</evidence>
<organism evidence="3 4">
    <name type="scientific">Streptomyces zagrosensis</name>
    <dbReference type="NCBI Taxonomy" id="1042984"/>
    <lineage>
        <taxon>Bacteria</taxon>
        <taxon>Bacillati</taxon>
        <taxon>Actinomycetota</taxon>
        <taxon>Actinomycetes</taxon>
        <taxon>Kitasatosporales</taxon>
        <taxon>Streptomycetaceae</taxon>
        <taxon>Streptomyces</taxon>
    </lineage>
</organism>
<name>A0A7W9UXT5_9ACTN</name>
<dbReference type="Proteomes" id="UP000588098">
    <property type="component" value="Unassembled WGS sequence"/>
</dbReference>
<comment type="caution">
    <text evidence="3">The sequence shown here is derived from an EMBL/GenBank/DDBJ whole genome shotgun (WGS) entry which is preliminary data.</text>
</comment>
<dbReference type="RefSeq" id="WP_184571423.1">
    <property type="nucleotide sequence ID" value="NZ_JACHJL010000004.1"/>
</dbReference>
<proteinExistence type="predicted"/>
<protein>
    <recommendedName>
        <fullName evidence="5">Secreted protein</fullName>
    </recommendedName>
</protein>
<evidence type="ECO:0008006" key="5">
    <source>
        <dbReference type="Google" id="ProtNLM"/>
    </source>
</evidence>